<name>Q6CL45_KLULA</name>
<dbReference type="EMBL" id="CR382126">
    <property type="protein sequence ID" value="CAG98052.1"/>
    <property type="molecule type" value="Genomic_DNA"/>
</dbReference>
<evidence type="ECO:0000313" key="2">
    <source>
        <dbReference type="Proteomes" id="UP000000598"/>
    </source>
</evidence>
<evidence type="ECO:0000313" key="1">
    <source>
        <dbReference type="EMBL" id="CAG98052.1"/>
    </source>
</evidence>
<keyword evidence="2" id="KW-1185">Reference proteome</keyword>
<dbReference type="PaxDb" id="284590-Q6CL45"/>
<reference evidence="1 2" key="1">
    <citation type="journal article" date="2004" name="Nature">
        <title>Genome evolution in yeasts.</title>
        <authorList>
            <consortium name="Genolevures"/>
            <person name="Dujon B."/>
            <person name="Sherman D."/>
            <person name="Fischer G."/>
            <person name="Durrens P."/>
            <person name="Casaregola S."/>
            <person name="Lafontaine I."/>
            <person name="de Montigny J."/>
            <person name="Marck C."/>
            <person name="Neuveglise C."/>
            <person name="Talla E."/>
            <person name="Goffard N."/>
            <person name="Frangeul L."/>
            <person name="Aigle M."/>
            <person name="Anthouard V."/>
            <person name="Babour A."/>
            <person name="Barbe V."/>
            <person name="Barnay S."/>
            <person name="Blanchin S."/>
            <person name="Beckerich J.M."/>
            <person name="Beyne E."/>
            <person name="Bleykasten C."/>
            <person name="Boisrame A."/>
            <person name="Boyer J."/>
            <person name="Cattolico L."/>
            <person name="Confanioleri F."/>
            <person name="de Daruvar A."/>
            <person name="Despons L."/>
            <person name="Fabre E."/>
            <person name="Fairhead C."/>
            <person name="Ferry-Dumazet H."/>
            <person name="Groppi A."/>
            <person name="Hantraye F."/>
            <person name="Hennequin C."/>
            <person name="Jauniaux N."/>
            <person name="Joyet P."/>
            <person name="Kachouri R."/>
            <person name="Kerrest A."/>
            <person name="Koszul R."/>
            <person name="Lemaire M."/>
            <person name="Lesur I."/>
            <person name="Ma L."/>
            <person name="Muller H."/>
            <person name="Nicaud J.M."/>
            <person name="Nikolski M."/>
            <person name="Oztas S."/>
            <person name="Ozier-Kalogeropoulos O."/>
            <person name="Pellenz S."/>
            <person name="Potier S."/>
            <person name="Richard G.F."/>
            <person name="Straub M.L."/>
            <person name="Suleau A."/>
            <person name="Swennene D."/>
            <person name="Tekaia F."/>
            <person name="Wesolowski-Louvel M."/>
            <person name="Westhof E."/>
            <person name="Wirth B."/>
            <person name="Zeniou-Meyer M."/>
            <person name="Zivanovic I."/>
            <person name="Bolotin-Fukuhara M."/>
            <person name="Thierry A."/>
            <person name="Bouchier C."/>
            <person name="Caudron B."/>
            <person name="Scarpelli C."/>
            <person name="Gaillardin C."/>
            <person name="Weissenbach J."/>
            <person name="Wincker P."/>
            <person name="Souciet J.L."/>
        </authorList>
    </citation>
    <scope>NUCLEOTIDE SEQUENCE [LARGE SCALE GENOMIC DNA]</scope>
    <source>
        <strain evidence="2">ATCC 8585 / CBS 2359 / DSM 70799 / NBRC 1267 / NRRL Y-1140 / WM37</strain>
    </source>
</reference>
<accession>Q6CL45</accession>
<dbReference type="InParanoid" id="Q6CL45"/>
<dbReference type="OMA" id="YIDEPLM"/>
<dbReference type="HOGENOM" id="CLU_025347_0_0_1"/>
<protein>
    <submittedName>
        <fullName evidence="1">KLLA0F05819p</fullName>
    </submittedName>
</protein>
<dbReference type="Proteomes" id="UP000000598">
    <property type="component" value="Chromosome F"/>
</dbReference>
<dbReference type="KEGG" id="kla:KLLA0_F05819g"/>
<dbReference type="eggNOG" id="ENOG502QR5V">
    <property type="taxonomic scope" value="Eukaryota"/>
</dbReference>
<proteinExistence type="predicted"/>
<dbReference type="STRING" id="284590.Q6CL45"/>
<sequence>MQSNFTFLVSQPSCSKTTPSGYRAFQCKDDRIHPLKVNTKNRAADTNSIIQKFCYLRPRSMPIVPTSKYLHNQEHSDFLLVARNNGIIEIIKDYNFKVTNNVPLRPDFLLFCVPMTSSITTNDTTIVGLEYKDKFLYVCSAVGDIFGFILNLPDDYVQDEEFQASPSYKRYRDSFSWRSDIVQSSDATAAERSLKEITRFRKEHSCGHICYYCYPINEDGFFHETIKQWYPDPVPTFSNCFVTFLRTDVSSFHINPMDRFSVITVAPQTPLTIHKILLPEVYTTFFSEFVKLKDEYFSKKHRRVSEPSSFDFMSRAVHGTAFQEYLKRDRSSFVMEQDVRVWRGMLVCDMVCEFKCSSVWRQKQGNMKDGLHELFFYDKKQEANNRNESDSVARNETVVDLELDSQSFSLLGVSTEILDNHTQHQSNITQTERFLKFLRKQTFPINFQVVKTVSLDGETNSTGYEAATSFLTDTYRDMDVVVVDKFLSVNAFRPKYVDEPLMKLDSIHDYLEVNEEDRDAHVALNNLSSFIKFFMLTDSLCMIWDINGILLVDRFQLRSTRNLLHNDVGAVKVINFRVGIVNDIGLVLNQFKQDGSDYYIEFYSILTTLTGDIALLRGEFKVGQRLGTMKILDSLRTQQSDNFVDQILITNYSLSNKRDAGMVIPEVFKMNKRSKT</sequence>
<organism evidence="1 2">
    <name type="scientific">Kluyveromyces lactis (strain ATCC 8585 / CBS 2359 / DSM 70799 / NBRC 1267 / NRRL Y-1140 / WM37)</name>
    <name type="common">Yeast</name>
    <name type="synonym">Candida sphaerica</name>
    <dbReference type="NCBI Taxonomy" id="284590"/>
    <lineage>
        <taxon>Eukaryota</taxon>
        <taxon>Fungi</taxon>
        <taxon>Dikarya</taxon>
        <taxon>Ascomycota</taxon>
        <taxon>Saccharomycotina</taxon>
        <taxon>Saccharomycetes</taxon>
        <taxon>Saccharomycetales</taxon>
        <taxon>Saccharomycetaceae</taxon>
        <taxon>Kluyveromyces</taxon>
    </lineage>
</organism>
<dbReference type="AlphaFoldDB" id="Q6CL45"/>
<dbReference type="FunCoup" id="Q6CL45">
    <property type="interactions" value="8"/>
</dbReference>
<gene>
    <name evidence="1" type="ORF">KLLA0_F05819g</name>
</gene>